<accession>A0AAW6T8P8</accession>
<gene>
    <name evidence="2" type="ORF">QF206_10950</name>
</gene>
<keyword evidence="1" id="KW-0472">Membrane</keyword>
<comment type="caution">
    <text evidence="2">The sequence shown here is derived from an EMBL/GenBank/DDBJ whole genome shotgun (WGS) entry which is preliminary data.</text>
</comment>
<evidence type="ECO:0000313" key="2">
    <source>
        <dbReference type="EMBL" id="MDI2099481.1"/>
    </source>
</evidence>
<organism evidence="2 3">
    <name type="scientific">Ruicaihuangia caeni</name>
    <dbReference type="NCBI Taxonomy" id="3042517"/>
    <lineage>
        <taxon>Bacteria</taxon>
        <taxon>Bacillati</taxon>
        <taxon>Actinomycetota</taxon>
        <taxon>Actinomycetes</taxon>
        <taxon>Micrococcales</taxon>
        <taxon>Microbacteriaceae</taxon>
        <taxon>Ruicaihuangia</taxon>
    </lineage>
</organism>
<proteinExistence type="predicted"/>
<name>A0AAW6T8P8_9MICO</name>
<sequence>METTGRDRRPTAVAAGVALALAACAGLSLAVGDAIGFVSPSAEAGFALLFVAGWVLLIVAMVVGVAVLVRVIRAVAFGRRPPLLETAFVVATVAIIAAVVVTHPLIGSGSGAG</sequence>
<keyword evidence="3" id="KW-1185">Reference proteome</keyword>
<reference evidence="2 3" key="1">
    <citation type="submission" date="2023-04" db="EMBL/GenBank/DDBJ databases">
        <title>Klugiella caeni sp. nov. isolated from the sludge of biochemical tank.</title>
        <authorList>
            <person name="Geng K."/>
        </authorList>
    </citation>
    <scope>NUCLEOTIDE SEQUENCE [LARGE SCALE GENOMIC DNA]</scope>
    <source>
        <strain evidence="2 3">YN-L-19</strain>
    </source>
</reference>
<dbReference type="Proteomes" id="UP001321506">
    <property type="component" value="Unassembled WGS sequence"/>
</dbReference>
<keyword evidence="1" id="KW-1133">Transmembrane helix</keyword>
<dbReference type="AlphaFoldDB" id="A0AAW6T8P8"/>
<feature type="transmembrane region" description="Helical" evidence="1">
    <location>
        <begin position="46"/>
        <end position="71"/>
    </location>
</feature>
<keyword evidence="1" id="KW-0812">Transmembrane</keyword>
<feature type="transmembrane region" description="Helical" evidence="1">
    <location>
        <begin position="83"/>
        <end position="106"/>
    </location>
</feature>
<dbReference type="EMBL" id="JASATX010000005">
    <property type="protein sequence ID" value="MDI2099481.1"/>
    <property type="molecule type" value="Genomic_DNA"/>
</dbReference>
<dbReference type="PROSITE" id="PS51257">
    <property type="entry name" value="PROKAR_LIPOPROTEIN"/>
    <property type="match status" value="1"/>
</dbReference>
<evidence type="ECO:0000256" key="1">
    <source>
        <dbReference type="SAM" id="Phobius"/>
    </source>
</evidence>
<protein>
    <submittedName>
        <fullName evidence="2">Uncharacterized protein</fullName>
    </submittedName>
</protein>
<dbReference type="RefSeq" id="WP_281489276.1">
    <property type="nucleotide sequence ID" value="NZ_JASATX010000005.1"/>
</dbReference>
<evidence type="ECO:0000313" key="3">
    <source>
        <dbReference type="Proteomes" id="UP001321506"/>
    </source>
</evidence>